<accession>A0A4U8YP86</accession>
<keyword evidence="8 11" id="KW-0472">Membrane</keyword>
<organism evidence="12 13">
    <name type="scientific">Desulfoluna butyratoxydans</name>
    <dbReference type="NCBI Taxonomy" id="231438"/>
    <lineage>
        <taxon>Bacteria</taxon>
        <taxon>Pseudomonadati</taxon>
        <taxon>Thermodesulfobacteriota</taxon>
        <taxon>Desulfobacteria</taxon>
        <taxon>Desulfobacterales</taxon>
        <taxon>Desulfolunaceae</taxon>
        <taxon>Desulfoluna</taxon>
    </lineage>
</organism>
<dbReference type="InterPro" id="IPR006369">
    <property type="entry name" value="Protohaem_IX_farnesylTrfase"/>
</dbReference>
<feature type="transmembrane region" description="Helical" evidence="11">
    <location>
        <begin position="242"/>
        <end position="262"/>
    </location>
</feature>
<protein>
    <recommendedName>
        <fullName evidence="2">heme o synthase</fullName>
        <ecNumber evidence="2">2.5.1.141</ecNumber>
    </recommendedName>
</protein>
<dbReference type="EC" id="2.5.1.141" evidence="2"/>
<dbReference type="GO" id="GO:0016020">
    <property type="term" value="C:membrane"/>
    <property type="evidence" value="ECO:0007669"/>
    <property type="project" value="UniProtKB-SubCell"/>
</dbReference>
<dbReference type="InterPro" id="IPR044878">
    <property type="entry name" value="UbiA_sf"/>
</dbReference>
<evidence type="ECO:0000256" key="5">
    <source>
        <dbReference type="ARBA" id="ARBA00022692"/>
    </source>
</evidence>
<dbReference type="Pfam" id="PF01040">
    <property type="entry name" value="UbiA"/>
    <property type="match status" value="1"/>
</dbReference>
<keyword evidence="7" id="KW-0350">Heme biosynthesis</keyword>
<evidence type="ECO:0000256" key="9">
    <source>
        <dbReference type="ARBA" id="ARBA00047690"/>
    </source>
</evidence>
<evidence type="ECO:0000256" key="3">
    <source>
        <dbReference type="ARBA" id="ARBA00022475"/>
    </source>
</evidence>
<feature type="transmembrane region" description="Helical" evidence="11">
    <location>
        <begin position="44"/>
        <end position="66"/>
    </location>
</feature>
<proteinExistence type="predicted"/>
<evidence type="ECO:0000256" key="7">
    <source>
        <dbReference type="ARBA" id="ARBA00023133"/>
    </source>
</evidence>
<dbReference type="GO" id="GO:0006783">
    <property type="term" value="P:heme biosynthetic process"/>
    <property type="evidence" value="ECO:0007669"/>
    <property type="project" value="UniProtKB-KW"/>
</dbReference>
<dbReference type="InterPro" id="IPR000537">
    <property type="entry name" value="UbiA_prenyltransferase"/>
</dbReference>
<evidence type="ECO:0000256" key="1">
    <source>
        <dbReference type="ARBA" id="ARBA00004141"/>
    </source>
</evidence>
<dbReference type="Proteomes" id="UP000507962">
    <property type="component" value="Unassembled WGS sequence"/>
</dbReference>
<feature type="transmembrane region" description="Helical" evidence="11">
    <location>
        <begin position="297"/>
        <end position="315"/>
    </location>
</feature>
<evidence type="ECO:0000256" key="10">
    <source>
        <dbReference type="SAM" id="MobiDB-lite"/>
    </source>
</evidence>
<dbReference type="AlphaFoldDB" id="A0A4U8YP86"/>
<evidence type="ECO:0000313" key="13">
    <source>
        <dbReference type="Proteomes" id="UP000507962"/>
    </source>
</evidence>
<dbReference type="RefSeq" id="WP_180143257.1">
    <property type="nucleotide sequence ID" value="NZ_CAADHO010000007.1"/>
</dbReference>
<evidence type="ECO:0000256" key="2">
    <source>
        <dbReference type="ARBA" id="ARBA00012292"/>
    </source>
</evidence>
<name>A0A4U8YP86_9BACT</name>
<evidence type="ECO:0000256" key="6">
    <source>
        <dbReference type="ARBA" id="ARBA00022989"/>
    </source>
</evidence>
<feature type="transmembrane region" description="Helical" evidence="11">
    <location>
        <begin position="269"/>
        <end position="291"/>
    </location>
</feature>
<feature type="transmembrane region" description="Helical" evidence="11">
    <location>
        <begin position="171"/>
        <end position="190"/>
    </location>
</feature>
<evidence type="ECO:0000256" key="11">
    <source>
        <dbReference type="SAM" id="Phobius"/>
    </source>
</evidence>
<keyword evidence="3" id="KW-1003">Cell membrane</keyword>
<keyword evidence="4 12" id="KW-0808">Transferase</keyword>
<reference evidence="12 13" key="1">
    <citation type="submission" date="2019-03" db="EMBL/GenBank/DDBJ databases">
        <authorList>
            <person name="Nijsse B."/>
        </authorList>
    </citation>
    <scope>NUCLEOTIDE SEQUENCE [LARGE SCALE GENOMIC DNA]</scope>
    <source>
        <strain evidence="12">Desulfoluna butyratoxydans MSL71</strain>
    </source>
</reference>
<evidence type="ECO:0000313" key="12">
    <source>
        <dbReference type="EMBL" id="VFQ46025.1"/>
    </source>
</evidence>
<keyword evidence="6 11" id="KW-1133">Transmembrane helix</keyword>
<feature type="transmembrane region" description="Helical" evidence="11">
    <location>
        <begin position="72"/>
        <end position="92"/>
    </location>
</feature>
<dbReference type="GO" id="GO:0008495">
    <property type="term" value="F:protoheme IX farnesyltransferase activity"/>
    <property type="evidence" value="ECO:0007669"/>
    <property type="project" value="UniProtKB-EC"/>
</dbReference>
<keyword evidence="5 11" id="KW-0812">Transmembrane</keyword>
<dbReference type="EMBL" id="CAADHO010000007">
    <property type="protein sequence ID" value="VFQ46025.1"/>
    <property type="molecule type" value="Genomic_DNA"/>
</dbReference>
<feature type="transmembrane region" description="Helical" evidence="11">
    <location>
        <begin position="144"/>
        <end position="164"/>
    </location>
</feature>
<comment type="subcellular location">
    <subcellularLocation>
        <location evidence="1">Membrane</location>
        <topology evidence="1">Multi-pass membrane protein</topology>
    </subcellularLocation>
</comment>
<dbReference type="PANTHER" id="PTHR43448">
    <property type="entry name" value="PROTOHEME IX FARNESYLTRANSFERASE, MITOCHONDRIAL"/>
    <property type="match status" value="1"/>
</dbReference>
<gene>
    <name evidence="12" type="ORF">MSL71_36880</name>
</gene>
<evidence type="ECO:0000256" key="4">
    <source>
        <dbReference type="ARBA" id="ARBA00022679"/>
    </source>
</evidence>
<dbReference type="Gene3D" id="1.10.357.140">
    <property type="entry name" value="UbiA prenyltransferase"/>
    <property type="match status" value="1"/>
</dbReference>
<sequence length="316" mass="34320">MSDRRTCNRTESTGHGGFNQEMEMAVADTNPPPRTEPKGRVLSFFLLSKAFLSAHIGLAAAAGCLFHPDGGAMQAAMAWVGVTMTAMAGALVNNIQDRLQDQEIPRTRWRKEALESAGVLALLKGAGLMAVLGLMLVVDAGNGLWPGAMVLVGLFFYNAVYTPLKKKSHLALLPGSLCGMAALLAGWMVAGGSPMDRGALSAALVVGVWQIPHSMIQNLKHADELRKSDQPTITKLFKDPDLAFVTLMWVMLYNLSLYHLIFMAPFSDWALLLLFTNAGFLTPLFAHTLFVLKRPGLAFNFLNLSLVVYFIALMIP</sequence>
<feature type="transmembrane region" description="Helical" evidence="11">
    <location>
        <begin position="113"/>
        <end position="138"/>
    </location>
</feature>
<evidence type="ECO:0000256" key="8">
    <source>
        <dbReference type="ARBA" id="ARBA00023136"/>
    </source>
</evidence>
<feature type="region of interest" description="Disordered" evidence="10">
    <location>
        <begin position="1"/>
        <end position="20"/>
    </location>
</feature>
<dbReference type="PANTHER" id="PTHR43448:SF2">
    <property type="entry name" value="PROTOHEME IX FARNESYLTRANSFERASE, MITOCHONDRIAL"/>
    <property type="match status" value="1"/>
</dbReference>
<comment type="catalytic activity">
    <reaction evidence="9">
        <text>heme b + (2E,6E)-farnesyl diphosphate + H2O = Fe(II)-heme o + diphosphate</text>
        <dbReference type="Rhea" id="RHEA:28070"/>
        <dbReference type="ChEBI" id="CHEBI:15377"/>
        <dbReference type="ChEBI" id="CHEBI:33019"/>
        <dbReference type="ChEBI" id="CHEBI:60344"/>
        <dbReference type="ChEBI" id="CHEBI:60530"/>
        <dbReference type="ChEBI" id="CHEBI:175763"/>
        <dbReference type="EC" id="2.5.1.141"/>
    </reaction>
</comment>
<keyword evidence="13" id="KW-1185">Reference proteome</keyword>